<evidence type="ECO:0000256" key="4">
    <source>
        <dbReference type="ARBA" id="ARBA00023128"/>
    </source>
</evidence>
<evidence type="ECO:0000313" key="8">
    <source>
        <dbReference type="Proteomes" id="UP000886653"/>
    </source>
</evidence>
<dbReference type="EMBL" id="MU167293">
    <property type="protein sequence ID" value="KAG0144555.1"/>
    <property type="molecule type" value="Genomic_DNA"/>
</dbReference>
<dbReference type="GO" id="GO:0031966">
    <property type="term" value="C:mitochondrial membrane"/>
    <property type="evidence" value="ECO:0007669"/>
    <property type="project" value="UniProtKB-SubCell"/>
</dbReference>
<dbReference type="Gene3D" id="6.10.140.1320">
    <property type="match status" value="1"/>
</dbReference>
<evidence type="ECO:0000256" key="1">
    <source>
        <dbReference type="ARBA" id="ARBA00004325"/>
    </source>
</evidence>
<evidence type="ECO:0000256" key="3">
    <source>
        <dbReference type="ARBA" id="ARBA00022989"/>
    </source>
</evidence>
<dbReference type="GO" id="GO:0097250">
    <property type="term" value="P:mitochondrial respirasome assembly"/>
    <property type="evidence" value="ECO:0007669"/>
    <property type="project" value="TreeGrafter"/>
</dbReference>
<gene>
    <name evidence="7" type="ORF">CROQUDRAFT_672320</name>
</gene>
<keyword evidence="8" id="KW-1185">Reference proteome</keyword>
<accession>A0A9P6ND66</accession>
<dbReference type="InterPro" id="IPR007667">
    <property type="entry name" value="Hypoxia_induced_domain"/>
</dbReference>
<proteinExistence type="predicted"/>
<dbReference type="Pfam" id="PF04588">
    <property type="entry name" value="HIG_1_N"/>
    <property type="match status" value="1"/>
</dbReference>
<evidence type="ECO:0000259" key="6">
    <source>
        <dbReference type="PROSITE" id="PS51503"/>
    </source>
</evidence>
<dbReference type="OrthoDB" id="6604018at2759"/>
<dbReference type="PROSITE" id="PS51503">
    <property type="entry name" value="HIG1"/>
    <property type="match status" value="1"/>
</dbReference>
<organism evidence="7 8">
    <name type="scientific">Cronartium quercuum f. sp. fusiforme G11</name>
    <dbReference type="NCBI Taxonomy" id="708437"/>
    <lineage>
        <taxon>Eukaryota</taxon>
        <taxon>Fungi</taxon>
        <taxon>Dikarya</taxon>
        <taxon>Basidiomycota</taxon>
        <taxon>Pucciniomycotina</taxon>
        <taxon>Pucciniomycetes</taxon>
        <taxon>Pucciniales</taxon>
        <taxon>Coleosporiaceae</taxon>
        <taxon>Cronartium</taxon>
    </lineage>
</organism>
<dbReference type="PANTHER" id="PTHR12297:SF3">
    <property type="entry name" value="HIG1 DOMAIN FAMILY MEMBER 1A"/>
    <property type="match status" value="1"/>
</dbReference>
<name>A0A9P6ND66_9BASI</name>
<keyword evidence="3" id="KW-1133">Transmembrane helix</keyword>
<dbReference type="Proteomes" id="UP000886653">
    <property type="component" value="Unassembled WGS sequence"/>
</dbReference>
<keyword evidence="5" id="KW-0472">Membrane</keyword>
<evidence type="ECO:0000256" key="5">
    <source>
        <dbReference type="ARBA" id="ARBA00023136"/>
    </source>
</evidence>
<feature type="domain" description="HIG1" evidence="6">
    <location>
        <begin position="10"/>
        <end position="101"/>
    </location>
</feature>
<protein>
    <recommendedName>
        <fullName evidence="6">HIG1 domain-containing protein</fullName>
    </recommendedName>
</protein>
<comment type="caution">
    <text evidence="7">The sequence shown here is derived from an EMBL/GenBank/DDBJ whole genome shotgun (WGS) entry which is preliminary data.</text>
</comment>
<dbReference type="PANTHER" id="PTHR12297">
    <property type="entry name" value="HYPOXIA-INDUCBILE GENE 1 HIG1 -RELATED"/>
    <property type="match status" value="1"/>
</dbReference>
<dbReference type="InterPro" id="IPR050355">
    <property type="entry name" value="RCF1"/>
</dbReference>
<evidence type="ECO:0000313" key="7">
    <source>
        <dbReference type="EMBL" id="KAG0144555.1"/>
    </source>
</evidence>
<keyword evidence="2" id="KW-0812">Transmembrane</keyword>
<comment type="subcellular location">
    <subcellularLocation>
        <location evidence="1">Mitochondrion membrane</location>
    </subcellularLocation>
</comment>
<evidence type="ECO:0000256" key="2">
    <source>
        <dbReference type="ARBA" id="ARBA00022692"/>
    </source>
</evidence>
<dbReference type="AlphaFoldDB" id="A0A9P6ND66"/>
<sequence>MSLPSSVSPGPPPAYFPDDEEVLSTWTRFSQKFKDQPLVPLGAGATTIALLGAGRALRAGNATQFNVWLRYRVVFQGLTVLAALGGSLYYNHQRDLDRAGLEAERIKRREIRMQEQEQSYVNQTNERDNEIGSEARRSLLLRKVAEQAQLEGRALRIPSRSGFKDNYDSKES</sequence>
<reference evidence="7" key="1">
    <citation type="submission" date="2013-11" db="EMBL/GenBank/DDBJ databases">
        <title>Genome sequence of the fusiform rust pathogen reveals effectors for host alternation and coevolution with pine.</title>
        <authorList>
            <consortium name="DOE Joint Genome Institute"/>
            <person name="Smith K."/>
            <person name="Pendleton A."/>
            <person name="Kubisiak T."/>
            <person name="Anderson C."/>
            <person name="Salamov A."/>
            <person name="Aerts A."/>
            <person name="Riley R."/>
            <person name="Clum A."/>
            <person name="Lindquist E."/>
            <person name="Ence D."/>
            <person name="Campbell M."/>
            <person name="Kronenberg Z."/>
            <person name="Feau N."/>
            <person name="Dhillon B."/>
            <person name="Hamelin R."/>
            <person name="Burleigh J."/>
            <person name="Smith J."/>
            <person name="Yandell M."/>
            <person name="Nelson C."/>
            <person name="Grigoriev I."/>
            <person name="Davis J."/>
        </authorList>
    </citation>
    <scope>NUCLEOTIDE SEQUENCE</scope>
    <source>
        <strain evidence="7">G11</strain>
    </source>
</reference>
<keyword evidence="4" id="KW-0496">Mitochondrion</keyword>